<feature type="domain" description="WAP" evidence="2">
    <location>
        <begin position="80"/>
        <end position="126"/>
    </location>
</feature>
<dbReference type="CDD" id="cd00199">
    <property type="entry name" value="WAP"/>
    <property type="match status" value="1"/>
</dbReference>
<organism evidence="3 4">
    <name type="scientific">Polarella glacialis</name>
    <name type="common">Dinoflagellate</name>
    <dbReference type="NCBI Taxonomy" id="89957"/>
    <lineage>
        <taxon>Eukaryota</taxon>
        <taxon>Sar</taxon>
        <taxon>Alveolata</taxon>
        <taxon>Dinophyceae</taxon>
        <taxon>Suessiales</taxon>
        <taxon>Suessiaceae</taxon>
        <taxon>Polarella</taxon>
    </lineage>
</organism>
<sequence>MDPQLAEYRRKQRERIGPSAAAALDRRGNAMKYSQMAGAVVAALVALALMNHVAPHPDSLAFPGQTPQAPQGVDELGPTLRLQNALCPQPRGVGVCVEECSSDGACQTDGKLCCSNGCGHVCMLPEDPAKAKPKKPIGRPCIVMAVLENKEAGEALLKMMPVPLKSDIKGRGIMILRYAPGEERSCCEAHNKLSRDIDVKSVGYDGLTPDCRAAFAEPPSEGLVGGFAEPSEVTEESLEIWRKVVEKQPVAKNIDLAALGDPESVELQVVAGINYNFRFVDGTVVTVFHQPWSSILEVSRVKQSGGAARQELR</sequence>
<dbReference type="InterPro" id="IPR046350">
    <property type="entry name" value="Cystatin_sf"/>
</dbReference>
<evidence type="ECO:0000256" key="1">
    <source>
        <dbReference type="SAM" id="Phobius"/>
    </source>
</evidence>
<dbReference type="SMART" id="SM00217">
    <property type="entry name" value="WAP"/>
    <property type="match status" value="1"/>
</dbReference>
<gene>
    <name evidence="3" type="ORF">PGLA1383_LOCUS48025</name>
</gene>
<dbReference type="GO" id="GO:0030414">
    <property type="term" value="F:peptidase inhibitor activity"/>
    <property type="evidence" value="ECO:0007669"/>
    <property type="project" value="InterPro"/>
</dbReference>
<dbReference type="SUPFAM" id="SSF54403">
    <property type="entry name" value="Cystatin/monellin"/>
    <property type="match status" value="1"/>
</dbReference>
<comment type="caution">
    <text evidence="3">The sequence shown here is derived from an EMBL/GenBank/DDBJ whole genome shotgun (WGS) entry which is preliminary data.</text>
</comment>
<protein>
    <recommendedName>
        <fullName evidence="2">WAP domain-containing protein</fullName>
    </recommendedName>
</protein>
<dbReference type="Pfam" id="PF00095">
    <property type="entry name" value="WAP"/>
    <property type="match status" value="1"/>
</dbReference>
<keyword evidence="1" id="KW-0812">Transmembrane</keyword>
<keyword evidence="1" id="KW-0472">Membrane</keyword>
<dbReference type="Gene3D" id="4.10.75.10">
    <property type="entry name" value="Elafin-like"/>
    <property type="match status" value="1"/>
</dbReference>
<keyword evidence="1" id="KW-1133">Transmembrane helix</keyword>
<dbReference type="InterPro" id="IPR036645">
    <property type="entry name" value="Elafin-like_sf"/>
</dbReference>
<dbReference type="GO" id="GO:0005576">
    <property type="term" value="C:extracellular region"/>
    <property type="evidence" value="ECO:0007669"/>
    <property type="project" value="InterPro"/>
</dbReference>
<evidence type="ECO:0000259" key="2">
    <source>
        <dbReference type="PROSITE" id="PS51390"/>
    </source>
</evidence>
<keyword evidence="4" id="KW-1185">Reference proteome</keyword>
<dbReference type="AlphaFoldDB" id="A0A813H2Y4"/>
<evidence type="ECO:0000313" key="4">
    <source>
        <dbReference type="Proteomes" id="UP000654075"/>
    </source>
</evidence>
<dbReference type="PROSITE" id="PS51390">
    <property type="entry name" value="WAP"/>
    <property type="match status" value="1"/>
</dbReference>
<dbReference type="OrthoDB" id="6060011at2759"/>
<name>A0A813H2Y4_POLGL</name>
<dbReference type="Proteomes" id="UP000654075">
    <property type="component" value="Unassembled WGS sequence"/>
</dbReference>
<dbReference type="EMBL" id="CAJNNV010030285">
    <property type="protein sequence ID" value="CAE8632026.1"/>
    <property type="molecule type" value="Genomic_DNA"/>
</dbReference>
<dbReference type="InterPro" id="IPR008197">
    <property type="entry name" value="WAP_dom"/>
</dbReference>
<dbReference type="SUPFAM" id="SSF57256">
    <property type="entry name" value="Elafin-like"/>
    <property type="match status" value="1"/>
</dbReference>
<accession>A0A813H2Y4</accession>
<feature type="transmembrane region" description="Helical" evidence="1">
    <location>
        <begin position="36"/>
        <end position="54"/>
    </location>
</feature>
<proteinExistence type="predicted"/>
<reference evidence="3" key="1">
    <citation type="submission" date="2021-02" db="EMBL/GenBank/DDBJ databases">
        <authorList>
            <person name="Dougan E. K."/>
            <person name="Rhodes N."/>
            <person name="Thang M."/>
            <person name="Chan C."/>
        </authorList>
    </citation>
    <scope>NUCLEOTIDE SEQUENCE</scope>
</reference>
<evidence type="ECO:0000313" key="3">
    <source>
        <dbReference type="EMBL" id="CAE8632026.1"/>
    </source>
</evidence>